<protein>
    <submittedName>
        <fullName evidence="1">Uncharacterized protein</fullName>
    </submittedName>
</protein>
<name>A0AAV9CHE2_ACOCL</name>
<reference evidence="1" key="2">
    <citation type="submission" date="2023-06" db="EMBL/GenBank/DDBJ databases">
        <authorList>
            <person name="Ma L."/>
            <person name="Liu K.-W."/>
            <person name="Li Z."/>
            <person name="Hsiao Y.-Y."/>
            <person name="Qi Y."/>
            <person name="Fu T."/>
            <person name="Tang G."/>
            <person name="Zhang D."/>
            <person name="Sun W.-H."/>
            <person name="Liu D.-K."/>
            <person name="Li Y."/>
            <person name="Chen G.-Z."/>
            <person name="Liu X.-D."/>
            <person name="Liao X.-Y."/>
            <person name="Jiang Y.-T."/>
            <person name="Yu X."/>
            <person name="Hao Y."/>
            <person name="Huang J."/>
            <person name="Zhao X.-W."/>
            <person name="Ke S."/>
            <person name="Chen Y.-Y."/>
            <person name="Wu W.-L."/>
            <person name="Hsu J.-L."/>
            <person name="Lin Y.-F."/>
            <person name="Huang M.-D."/>
            <person name="Li C.-Y."/>
            <person name="Huang L."/>
            <person name="Wang Z.-W."/>
            <person name="Zhao X."/>
            <person name="Zhong W.-Y."/>
            <person name="Peng D.-H."/>
            <person name="Ahmad S."/>
            <person name="Lan S."/>
            <person name="Zhang J.-S."/>
            <person name="Tsai W.-C."/>
            <person name="Van De Peer Y."/>
            <person name="Liu Z.-J."/>
        </authorList>
    </citation>
    <scope>NUCLEOTIDE SEQUENCE</scope>
    <source>
        <strain evidence="1">CP</strain>
        <tissue evidence="1">Leaves</tissue>
    </source>
</reference>
<comment type="caution">
    <text evidence="1">The sequence shown here is derived from an EMBL/GenBank/DDBJ whole genome shotgun (WGS) entry which is preliminary data.</text>
</comment>
<sequence length="180" mass="20148">MPKRAGKIMPKVEGIMPRAEEMVIREKGEIQCLHIRLVITKVRGGMLVRIGGMFRNPLMVLVLMEAETTGKELVQLIMQTRDKEDLDITEAMGKEWVLVIVMAMGKEQALVTMEDMVREQILAIVEAMNREQNLVMVEAICKELALGMGKGLACKMNRGIILLLDKLGQTRDGTELPSNT</sequence>
<keyword evidence="2" id="KW-1185">Reference proteome</keyword>
<evidence type="ECO:0000313" key="1">
    <source>
        <dbReference type="EMBL" id="KAK1288065.1"/>
    </source>
</evidence>
<gene>
    <name evidence="1" type="ORF">QJS10_CPB19g00048</name>
</gene>
<dbReference type="Proteomes" id="UP001180020">
    <property type="component" value="Unassembled WGS sequence"/>
</dbReference>
<dbReference type="AlphaFoldDB" id="A0AAV9CHE2"/>
<organism evidence="1 2">
    <name type="scientific">Acorus calamus</name>
    <name type="common">Sweet flag</name>
    <dbReference type="NCBI Taxonomy" id="4465"/>
    <lineage>
        <taxon>Eukaryota</taxon>
        <taxon>Viridiplantae</taxon>
        <taxon>Streptophyta</taxon>
        <taxon>Embryophyta</taxon>
        <taxon>Tracheophyta</taxon>
        <taxon>Spermatophyta</taxon>
        <taxon>Magnoliopsida</taxon>
        <taxon>Liliopsida</taxon>
        <taxon>Acoraceae</taxon>
        <taxon>Acorus</taxon>
    </lineage>
</organism>
<proteinExistence type="predicted"/>
<evidence type="ECO:0000313" key="2">
    <source>
        <dbReference type="Proteomes" id="UP001180020"/>
    </source>
</evidence>
<reference evidence="1" key="1">
    <citation type="journal article" date="2023" name="Nat. Commun.">
        <title>Diploid and tetraploid genomes of Acorus and the evolution of monocots.</title>
        <authorList>
            <person name="Ma L."/>
            <person name="Liu K.W."/>
            <person name="Li Z."/>
            <person name="Hsiao Y.Y."/>
            <person name="Qi Y."/>
            <person name="Fu T."/>
            <person name="Tang G.D."/>
            <person name="Zhang D."/>
            <person name="Sun W.H."/>
            <person name="Liu D.K."/>
            <person name="Li Y."/>
            <person name="Chen G.Z."/>
            <person name="Liu X.D."/>
            <person name="Liao X.Y."/>
            <person name="Jiang Y.T."/>
            <person name="Yu X."/>
            <person name="Hao Y."/>
            <person name="Huang J."/>
            <person name="Zhao X.W."/>
            <person name="Ke S."/>
            <person name="Chen Y.Y."/>
            <person name="Wu W.L."/>
            <person name="Hsu J.L."/>
            <person name="Lin Y.F."/>
            <person name="Huang M.D."/>
            <person name="Li C.Y."/>
            <person name="Huang L."/>
            <person name="Wang Z.W."/>
            <person name="Zhao X."/>
            <person name="Zhong W.Y."/>
            <person name="Peng D.H."/>
            <person name="Ahmad S."/>
            <person name="Lan S."/>
            <person name="Zhang J.S."/>
            <person name="Tsai W.C."/>
            <person name="Van de Peer Y."/>
            <person name="Liu Z.J."/>
        </authorList>
    </citation>
    <scope>NUCLEOTIDE SEQUENCE</scope>
    <source>
        <strain evidence="1">CP</strain>
    </source>
</reference>
<dbReference type="EMBL" id="JAUJYO010000019">
    <property type="protein sequence ID" value="KAK1288065.1"/>
    <property type="molecule type" value="Genomic_DNA"/>
</dbReference>
<accession>A0AAV9CHE2</accession>